<evidence type="ECO:0008006" key="4">
    <source>
        <dbReference type="Google" id="ProtNLM"/>
    </source>
</evidence>
<feature type="compositionally biased region" description="Polar residues" evidence="1">
    <location>
        <begin position="19"/>
        <end position="34"/>
    </location>
</feature>
<feature type="compositionally biased region" description="Low complexity" evidence="1">
    <location>
        <begin position="1"/>
        <end position="18"/>
    </location>
</feature>
<comment type="caution">
    <text evidence="2">The sequence shown here is derived from an EMBL/GenBank/DDBJ whole genome shotgun (WGS) entry which is preliminary data.</text>
</comment>
<evidence type="ECO:0000313" key="2">
    <source>
        <dbReference type="EMBL" id="GKY89299.1"/>
    </source>
</evidence>
<reference evidence="2" key="1">
    <citation type="journal article" date="2023" name="Int. J. Syst. Evol. Microbiol.">
        <title>Sinisalibacter aestuarii sp. nov., isolated from estuarine sediment of the Arakawa River.</title>
        <authorList>
            <person name="Arafat S.T."/>
            <person name="Hirano S."/>
            <person name="Sato A."/>
            <person name="Takeuchi K."/>
            <person name="Yasuda T."/>
            <person name="Terahara T."/>
            <person name="Hamada M."/>
            <person name="Kobayashi T."/>
        </authorList>
    </citation>
    <scope>NUCLEOTIDE SEQUENCE</scope>
    <source>
        <strain evidence="2">B-399</strain>
    </source>
</reference>
<dbReference type="RefSeq" id="WP_281843329.1">
    <property type="nucleotide sequence ID" value="NZ_BROH01000011.1"/>
</dbReference>
<feature type="region of interest" description="Disordered" evidence="1">
    <location>
        <begin position="1"/>
        <end position="48"/>
    </location>
</feature>
<organism evidence="2 3">
    <name type="scientific">Sinisalibacter aestuarii</name>
    <dbReference type="NCBI Taxonomy" id="2949426"/>
    <lineage>
        <taxon>Bacteria</taxon>
        <taxon>Pseudomonadati</taxon>
        <taxon>Pseudomonadota</taxon>
        <taxon>Alphaproteobacteria</taxon>
        <taxon>Rhodobacterales</taxon>
        <taxon>Roseobacteraceae</taxon>
        <taxon>Sinisalibacter</taxon>
    </lineage>
</organism>
<accession>A0ABQ5LWD9</accession>
<gene>
    <name evidence="2" type="ORF">STA1M1_31680</name>
</gene>
<proteinExistence type="predicted"/>
<name>A0ABQ5LWD9_9RHOB</name>
<evidence type="ECO:0000313" key="3">
    <source>
        <dbReference type="Proteomes" id="UP001144205"/>
    </source>
</evidence>
<dbReference type="EMBL" id="BROH01000011">
    <property type="protein sequence ID" value="GKY89299.1"/>
    <property type="molecule type" value="Genomic_DNA"/>
</dbReference>
<dbReference type="Proteomes" id="UP001144205">
    <property type="component" value="Unassembled WGS sequence"/>
</dbReference>
<keyword evidence="3" id="KW-1185">Reference proteome</keyword>
<protein>
    <recommendedName>
        <fullName evidence="4">General stress protein</fullName>
    </recommendedName>
</protein>
<sequence>MSNQQHQQGQRDAQQGKGPQNTHGMNHQAANSYNAGYKQGASGNGGKK</sequence>
<evidence type="ECO:0000256" key="1">
    <source>
        <dbReference type="SAM" id="MobiDB-lite"/>
    </source>
</evidence>